<dbReference type="Proteomes" id="UP000824044">
    <property type="component" value="Unassembled WGS sequence"/>
</dbReference>
<evidence type="ECO:0000259" key="3">
    <source>
        <dbReference type="PROSITE" id="PS50902"/>
    </source>
</evidence>
<dbReference type="PANTHER" id="PTHR39201">
    <property type="entry name" value="EXPORTED PROTEIN-RELATED"/>
    <property type="match status" value="1"/>
</dbReference>
<evidence type="ECO:0000256" key="2">
    <source>
        <dbReference type="SAM" id="SignalP"/>
    </source>
</evidence>
<dbReference type="InterPro" id="IPR029039">
    <property type="entry name" value="Flavoprotein-like_sf"/>
</dbReference>
<dbReference type="AlphaFoldDB" id="A0A9D2DW21"/>
<dbReference type="GO" id="GO:0009055">
    <property type="term" value="F:electron transfer activity"/>
    <property type="evidence" value="ECO:0007669"/>
    <property type="project" value="InterPro"/>
</dbReference>
<dbReference type="Gene3D" id="3.40.50.360">
    <property type="match status" value="1"/>
</dbReference>
<name>A0A9D2DW21_9FIRM</name>
<organism evidence="4 5">
    <name type="scientific">Candidatus Gallimonas intestinigallinarum</name>
    <dbReference type="NCBI Taxonomy" id="2838604"/>
    <lineage>
        <taxon>Bacteria</taxon>
        <taxon>Bacillati</taxon>
        <taxon>Bacillota</taxon>
        <taxon>Clostridia</taxon>
        <taxon>Candidatus Gallimonas</taxon>
    </lineage>
</organism>
<dbReference type="InterPro" id="IPR008254">
    <property type="entry name" value="Flavodoxin/NO_synth"/>
</dbReference>
<dbReference type="PROSITE" id="PS50902">
    <property type="entry name" value="FLAVODOXIN_LIKE"/>
    <property type="match status" value="1"/>
</dbReference>
<feature type="domain" description="Flavodoxin-like" evidence="3">
    <location>
        <begin position="56"/>
        <end position="213"/>
    </location>
</feature>
<gene>
    <name evidence="4" type="ORF">H9812_02915</name>
</gene>
<dbReference type="PROSITE" id="PS00201">
    <property type="entry name" value="FLAVODOXIN"/>
    <property type="match status" value="1"/>
</dbReference>
<dbReference type="GO" id="GO:0010181">
    <property type="term" value="F:FMN binding"/>
    <property type="evidence" value="ECO:0007669"/>
    <property type="project" value="InterPro"/>
</dbReference>
<dbReference type="SUPFAM" id="SSF52218">
    <property type="entry name" value="Flavoproteins"/>
    <property type="match status" value="1"/>
</dbReference>
<reference evidence="4" key="2">
    <citation type="submission" date="2021-04" db="EMBL/GenBank/DDBJ databases">
        <authorList>
            <person name="Gilroy R."/>
        </authorList>
    </citation>
    <scope>NUCLEOTIDE SEQUENCE</scope>
    <source>
        <strain evidence="4">CHK33-5263</strain>
    </source>
</reference>
<dbReference type="InterPro" id="IPR001226">
    <property type="entry name" value="Flavodoxin_CS"/>
</dbReference>
<keyword evidence="2" id="KW-0732">Signal</keyword>
<accession>A0A9D2DW21</accession>
<evidence type="ECO:0000256" key="1">
    <source>
        <dbReference type="SAM" id="MobiDB-lite"/>
    </source>
</evidence>
<reference evidence="4" key="1">
    <citation type="journal article" date="2021" name="PeerJ">
        <title>Extensive microbial diversity within the chicken gut microbiome revealed by metagenomics and culture.</title>
        <authorList>
            <person name="Gilroy R."/>
            <person name="Ravi A."/>
            <person name="Getino M."/>
            <person name="Pursley I."/>
            <person name="Horton D.L."/>
            <person name="Alikhan N.F."/>
            <person name="Baker D."/>
            <person name="Gharbi K."/>
            <person name="Hall N."/>
            <person name="Watson M."/>
            <person name="Adriaenssens E.M."/>
            <person name="Foster-Nyarko E."/>
            <person name="Jarju S."/>
            <person name="Secka A."/>
            <person name="Antonio M."/>
            <person name="Oren A."/>
            <person name="Chaudhuri R.R."/>
            <person name="La Ragione R."/>
            <person name="Hildebrand F."/>
            <person name="Pallen M.J."/>
        </authorList>
    </citation>
    <scope>NUCLEOTIDE SEQUENCE</scope>
    <source>
        <strain evidence="4">CHK33-5263</strain>
    </source>
</reference>
<dbReference type="EMBL" id="DXBS01000059">
    <property type="protein sequence ID" value="HIZ24411.1"/>
    <property type="molecule type" value="Genomic_DNA"/>
</dbReference>
<comment type="caution">
    <text evidence="4">The sequence shown here is derived from an EMBL/GenBank/DDBJ whole genome shotgun (WGS) entry which is preliminary data.</text>
</comment>
<feature type="region of interest" description="Disordered" evidence="1">
    <location>
        <begin position="29"/>
        <end position="48"/>
    </location>
</feature>
<protein>
    <submittedName>
        <fullName evidence="4">Flavodoxin</fullName>
    </submittedName>
</protein>
<dbReference type="PROSITE" id="PS51257">
    <property type="entry name" value="PROKAR_LIPOPROTEIN"/>
    <property type="match status" value="1"/>
</dbReference>
<sequence>MKKFFAAFVSLILCGTMLAFAACAANPTPSADNEQTVGDEESGDRPEVPVDRDSDILVVYFSATGNTERIANVIAEATGGNIFELVPADPYTSADLRWTDENSRVVQEYENPELRDIELVSTTVENWADYNTVFIGYPIWWYDAAWPVNGFVTANDFTGKTVYTFCTSSSSGLGSSTQNLADMAGSGDWRDGQRFRSGASESDVSEWLQNLGF</sequence>
<evidence type="ECO:0000313" key="5">
    <source>
        <dbReference type="Proteomes" id="UP000824044"/>
    </source>
</evidence>
<feature type="signal peptide" evidence="2">
    <location>
        <begin position="1"/>
        <end position="21"/>
    </location>
</feature>
<dbReference type="GO" id="GO:0016651">
    <property type="term" value="F:oxidoreductase activity, acting on NAD(P)H"/>
    <property type="evidence" value="ECO:0007669"/>
    <property type="project" value="UniProtKB-ARBA"/>
</dbReference>
<dbReference type="PANTHER" id="PTHR39201:SF1">
    <property type="entry name" value="FLAVODOXIN-LIKE DOMAIN-CONTAINING PROTEIN"/>
    <property type="match status" value="1"/>
</dbReference>
<feature type="chain" id="PRO_5038954710" evidence="2">
    <location>
        <begin position="22"/>
        <end position="213"/>
    </location>
</feature>
<dbReference type="Pfam" id="PF12682">
    <property type="entry name" value="Flavodoxin_4"/>
    <property type="match status" value="1"/>
</dbReference>
<proteinExistence type="predicted"/>
<evidence type="ECO:0000313" key="4">
    <source>
        <dbReference type="EMBL" id="HIZ24411.1"/>
    </source>
</evidence>